<dbReference type="EMBL" id="JBHMQV010000009">
    <property type="protein sequence ID" value="MFC0843713.1"/>
    <property type="molecule type" value="Genomic_DNA"/>
</dbReference>
<protein>
    <submittedName>
        <fullName evidence="1">RacP protein</fullName>
    </submittedName>
</protein>
<dbReference type="Proteomes" id="UP001589887">
    <property type="component" value="Unassembled WGS sequence"/>
</dbReference>
<accession>A0ABV6TE59</accession>
<sequence length="106" mass="12181">MVVTELTGSQIVRGLAAYRHLAGEKRWPPLVWSFEAGYHFCEDADELEAWERQWAEVKYTEITSVIHGVLEPHARLFPKSRSVQYVVAQMNAIQSSLDMITHPQLQ</sequence>
<gene>
    <name evidence="1" type="ORF">ACFH04_08265</name>
</gene>
<proteinExistence type="predicted"/>
<organism evidence="1 2">
    <name type="scientific">Streptomyces noboritoensis</name>
    <dbReference type="NCBI Taxonomy" id="67337"/>
    <lineage>
        <taxon>Bacteria</taxon>
        <taxon>Bacillati</taxon>
        <taxon>Actinomycetota</taxon>
        <taxon>Actinomycetes</taxon>
        <taxon>Kitasatosporales</taxon>
        <taxon>Streptomycetaceae</taxon>
        <taxon>Streptomyces</taxon>
    </lineage>
</organism>
<evidence type="ECO:0000313" key="1">
    <source>
        <dbReference type="EMBL" id="MFC0843713.1"/>
    </source>
</evidence>
<evidence type="ECO:0000313" key="2">
    <source>
        <dbReference type="Proteomes" id="UP001589887"/>
    </source>
</evidence>
<dbReference type="RefSeq" id="WP_394317409.1">
    <property type="nucleotide sequence ID" value="NZ_JBHMQV010000009.1"/>
</dbReference>
<reference evidence="1 2" key="1">
    <citation type="submission" date="2024-09" db="EMBL/GenBank/DDBJ databases">
        <authorList>
            <person name="Sun Q."/>
            <person name="Mori K."/>
        </authorList>
    </citation>
    <scope>NUCLEOTIDE SEQUENCE [LARGE SCALE GENOMIC DNA]</scope>
    <source>
        <strain evidence="1 2">JCM 4557</strain>
    </source>
</reference>
<name>A0ABV6TE59_9ACTN</name>
<keyword evidence="2" id="KW-1185">Reference proteome</keyword>
<comment type="caution">
    <text evidence="1">The sequence shown here is derived from an EMBL/GenBank/DDBJ whole genome shotgun (WGS) entry which is preliminary data.</text>
</comment>